<dbReference type="AlphaFoldDB" id="A0A0M2KBZ4"/>
<protein>
    <submittedName>
        <fullName evidence="1">Transposase</fullName>
    </submittedName>
</protein>
<comment type="caution">
    <text evidence="1">The sequence shown here is derived from an EMBL/GenBank/DDBJ whole genome shotgun (WGS) entry which is preliminary data.</text>
</comment>
<reference evidence="1 2" key="1">
    <citation type="submission" date="2015-01" db="EMBL/GenBank/DDBJ databases">
        <title>Erwinia tracheiphila.</title>
        <authorList>
            <person name="Shapiro L.R."/>
        </authorList>
    </citation>
    <scope>NUCLEOTIDE SEQUENCE [LARGE SCALE GENOMIC DNA]</scope>
    <source>
        <strain evidence="1 2">BuffGH</strain>
    </source>
</reference>
<gene>
    <name evidence="1" type="ORF">SY86_03985</name>
</gene>
<dbReference type="PATRIC" id="fig|65700.7.peg.1004"/>
<organism evidence="1 2">
    <name type="scientific">Erwinia tracheiphila</name>
    <dbReference type="NCBI Taxonomy" id="65700"/>
    <lineage>
        <taxon>Bacteria</taxon>
        <taxon>Pseudomonadati</taxon>
        <taxon>Pseudomonadota</taxon>
        <taxon>Gammaproteobacteria</taxon>
        <taxon>Enterobacterales</taxon>
        <taxon>Erwiniaceae</taxon>
        <taxon>Erwinia</taxon>
    </lineage>
</organism>
<dbReference type="Proteomes" id="UP000033924">
    <property type="component" value="Unassembled WGS sequence"/>
</dbReference>
<evidence type="ECO:0000313" key="2">
    <source>
        <dbReference type="Proteomes" id="UP000033924"/>
    </source>
</evidence>
<accession>A0A0M2KBZ4</accession>
<keyword evidence="2" id="KW-1185">Reference proteome</keyword>
<name>A0A0M2KBZ4_9GAMM</name>
<dbReference type="STRING" id="65700.SY86_03985"/>
<sequence length="130" mass="14507">MAQVRTPHKEEKMAAINTARVKRSREHPVFYEDEVDIHLSPKIGADWQVLGQQKRVVTKKYSLAGARHSGTGKVSYVGGNSKSSALFISLFKHLEAGYRCAKTVTLIVDNGIIHKNREVQRDLPAVGEPR</sequence>
<evidence type="ECO:0000313" key="1">
    <source>
        <dbReference type="EMBL" id="KKF34778.1"/>
    </source>
</evidence>
<dbReference type="EMBL" id="JXNU01000003">
    <property type="protein sequence ID" value="KKF34778.1"/>
    <property type="molecule type" value="Genomic_DNA"/>
</dbReference>
<proteinExistence type="predicted"/>